<protein>
    <recommendedName>
        <fullName evidence="6">Oligoribonuclease</fullName>
    </recommendedName>
</protein>
<feature type="domain" description="Exonuclease" evidence="7">
    <location>
        <begin position="10"/>
        <end position="185"/>
    </location>
</feature>
<evidence type="ECO:0000259" key="7">
    <source>
        <dbReference type="SMART" id="SM00479"/>
    </source>
</evidence>
<sequence>MEGVKTLKDPLVWIDCEMTGLDVARDALIEVSVVVTDGDLMIVDPGIDVLITPPASALDGMSDFVRNMHTASGLLDELATSGVSMEEATDRVLSYIKRFVPQQGKALLAGNSVGTDKMFLEANMPSVVEHLHYRLVDVSSVKELAKRWYRAAFAESPVKNGGHRALADILESIQELEYYRRVLFPAQPVTTEKARAVAREVVALGIASLGEDTQA</sequence>
<comment type="function">
    <text evidence="5">3'-to-5' exoribonuclease specific for small oligoribonucleotides.</text>
</comment>
<dbReference type="GO" id="GO:0000175">
    <property type="term" value="F:3'-5'-RNA exonuclease activity"/>
    <property type="evidence" value="ECO:0007669"/>
    <property type="project" value="InterPro"/>
</dbReference>
<dbReference type="InterPro" id="IPR022894">
    <property type="entry name" value="Oligoribonuclease"/>
</dbReference>
<name>A0AAQ0BXB7_9ACTO</name>
<evidence type="ECO:0000256" key="5">
    <source>
        <dbReference type="ARBA" id="ARBA00057155"/>
    </source>
</evidence>
<dbReference type="PANTHER" id="PTHR11046">
    <property type="entry name" value="OLIGORIBONUCLEASE, MITOCHONDRIAL"/>
    <property type="match status" value="1"/>
</dbReference>
<dbReference type="GO" id="GO:0003676">
    <property type="term" value="F:nucleic acid binding"/>
    <property type="evidence" value="ECO:0007669"/>
    <property type="project" value="InterPro"/>
</dbReference>
<gene>
    <name evidence="8" type="primary">orn</name>
    <name evidence="8" type="ORF">I6H42_02460</name>
</gene>
<dbReference type="AlphaFoldDB" id="A0AAQ0BXB7"/>
<dbReference type="NCBIfam" id="NF003765">
    <property type="entry name" value="PRK05359.1"/>
    <property type="match status" value="1"/>
</dbReference>
<dbReference type="Proteomes" id="UP000595220">
    <property type="component" value="Chromosome"/>
</dbReference>
<dbReference type="FunFam" id="3.30.420.10:FF:000003">
    <property type="entry name" value="Oligoribonuclease"/>
    <property type="match status" value="1"/>
</dbReference>
<dbReference type="InterPro" id="IPR036397">
    <property type="entry name" value="RNaseH_sf"/>
</dbReference>
<dbReference type="PANTHER" id="PTHR11046:SF0">
    <property type="entry name" value="OLIGORIBONUCLEASE, MITOCHONDRIAL"/>
    <property type="match status" value="1"/>
</dbReference>
<reference evidence="8 9" key="1">
    <citation type="submission" date="2020-12" db="EMBL/GenBank/DDBJ databases">
        <title>FDA dAtabase for Regulatory Grade micrObial Sequences (FDA-ARGOS): Supporting development and validation of Infectious Disease Dx tests.</title>
        <authorList>
            <person name="Sproer C."/>
            <person name="Gronow S."/>
            <person name="Severitt S."/>
            <person name="Schroder I."/>
            <person name="Tallon L."/>
            <person name="Sadzewicz L."/>
            <person name="Zhao X."/>
            <person name="Boylan J."/>
            <person name="Ott S."/>
            <person name="Bowen H."/>
            <person name="Vavikolanu K."/>
            <person name="Mehta A."/>
            <person name="Aluvathingal J."/>
            <person name="Nadendla S."/>
            <person name="Lowell S."/>
            <person name="Myers T."/>
            <person name="Yan Y."/>
            <person name="Sichtig H."/>
        </authorList>
    </citation>
    <scope>NUCLEOTIDE SEQUENCE [LARGE SCALE GENOMIC DNA]</scope>
    <source>
        <strain evidence="8 9">FDAARGOS_985</strain>
    </source>
</reference>
<keyword evidence="2" id="KW-0540">Nuclease</keyword>
<keyword evidence="4" id="KW-0269">Exonuclease</keyword>
<dbReference type="Pfam" id="PF00929">
    <property type="entry name" value="RNase_T"/>
    <property type="match status" value="1"/>
</dbReference>
<organism evidence="8 9">
    <name type="scientific">Schaalia meyeri</name>
    <dbReference type="NCBI Taxonomy" id="52773"/>
    <lineage>
        <taxon>Bacteria</taxon>
        <taxon>Bacillati</taxon>
        <taxon>Actinomycetota</taxon>
        <taxon>Actinomycetes</taxon>
        <taxon>Actinomycetales</taxon>
        <taxon>Actinomycetaceae</taxon>
        <taxon>Schaalia</taxon>
    </lineage>
</organism>
<keyword evidence="3 8" id="KW-0378">Hydrolase</keyword>
<evidence type="ECO:0000313" key="9">
    <source>
        <dbReference type="Proteomes" id="UP000595220"/>
    </source>
</evidence>
<dbReference type="SUPFAM" id="SSF53098">
    <property type="entry name" value="Ribonuclease H-like"/>
    <property type="match status" value="1"/>
</dbReference>
<keyword evidence="9" id="KW-1185">Reference proteome</keyword>
<dbReference type="RefSeq" id="WP_074632665.1">
    <property type="nucleotide sequence ID" value="NZ_FNLK01000005.1"/>
</dbReference>
<evidence type="ECO:0000256" key="4">
    <source>
        <dbReference type="ARBA" id="ARBA00022839"/>
    </source>
</evidence>
<dbReference type="CDD" id="cd06135">
    <property type="entry name" value="Orn"/>
    <property type="match status" value="1"/>
</dbReference>
<evidence type="ECO:0000256" key="6">
    <source>
        <dbReference type="ARBA" id="ARBA00070964"/>
    </source>
</evidence>
<dbReference type="InterPro" id="IPR012337">
    <property type="entry name" value="RNaseH-like_sf"/>
</dbReference>
<evidence type="ECO:0000256" key="3">
    <source>
        <dbReference type="ARBA" id="ARBA00022801"/>
    </source>
</evidence>
<evidence type="ECO:0000256" key="2">
    <source>
        <dbReference type="ARBA" id="ARBA00022722"/>
    </source>
</evidence>
<dbReference type="InterPro" id="IPR013520">
    <property type="entry name" value="Ribonucl_H"/>
</dbReference>
<dbReference type="EMBL" id="CP066065">
    <property type="protein sequence ID" value="QQC44292.1"/>
    <property type="molecule type" value="Genomic_DNA"/>
</dbReference>
<dbReference type="Gene3D" id="3.30.420.10">
    <property type="entry name" value="Ribonuclease H-like superfamily/Ribonuclease H"/>
    <property type="match status" value="1"/>
</dbReference>
<comment type="similarity">
    <text evidence="1">Belongs to the oligoribonuclease family.</text>
</comment>
<evidence type="ECO:0000256" key="1">
    <source>
        <dbReference type="ARBA" id="ARBA00009921"/>
    </source>
</evidence>
<evidence type="ECO:0000313" key="8">
    <source>
        <dbReference type="EMBL" id="QQC44292.1"/>
    </source>
</evidence>
<proteinExistence type="inferred from homology"/>
<dbReference type="SMART" id="SM00479">
    <property type="entry name" value="EXOIII"/>
    <property type="match status" value="1"/>
</dbReference>
<accession>A0AAQ0BXB7</accession>